<comment type="caution">
    <text evidence="2">The sequence shown here is derived from an EMBL/GenBank/DDBJ whole genome shotgun (WGS) entry which is preliminary data.</text>
</comment>
<organism evidence="2">
    <name type="scientific">Salmonella enterica I</name>
    <dbReference type="NCBI Taxonomy" id="59201"/>
    <lineage>
        <taxon>Bacteria</taxon>
        <taxon>Pseudomonadati</taxon>
        <taxon>Pseudomonadota</taxon>
        <taxon>Gammaproteobacteria</taxon>
        <taxon>Enterobacterales</taxon>
        <taxon>Enterobacteriaceae</taxon>
        <taxon>Salmonella</taxon>
    </lineage>
</organism>
<keyword evidence="1" id="KW-0812">Transmembrane</keyword>
<dbReference type="AlphaFoldDB" id="A0A3Y4DQ48"/>
<name>A0A3Y4DQ48_SALET</name>
<keyword evidence="1" id="KW-0472">Membrane</keyword>
<feature type="transmembrane region" description="Helical" evidence="1">
    <location>
        <begin position="72"/>
        <end position="91"/>
    </location>
</feature>
<gene>
    <name evidence="2" type="ORF">G2988_22805</name>
</gene>
<protein>
    <submittedName>
        <fullName evidence="2">Uncharacterized protein</fullName>
    </submittedName>
</protein>
<evidence type="ECO:0000313" key="2">
    <source>
        <dbReference type="EMBL" id="HAE1360256.1"/>
    </source>
</evidence>
<reference evidence="2" key="1">
    <citation type="journal article" date="2018" name="Genome Biol.">
        <title>SKESA: strategic k-mer extension for scrupulous assemblies.</title>
        <authorList>
            <person name="Souvorov A."/>
            <person name="Agarwala R."/>
            <person name="Lipman D.J."/>
        </authorList>
    </citation>
    <scope>NUCLEOTIDE SEQUENCE</scope>
    <source>
        <strain evidence="2">Salmonella enterica</strain>
    </source>
</reference>
<accession>A0A3Y4DQ48</accession>
<proteinExistence type="predicted"/>
<feature type="transmembrane region" description="Helical" evidence="1">
    <location>
        <begin position="111"/>
        <end position="136"/>
    </location>
</feature>
<evidence type="ECO:0000256" key="1">
    <source>
        <dbReference type="SAM" id="Phobius"/>
    </source>
</evidence>
<dbReference type="EMBL" id="DAAQYE010000042">
    <property type="protein sequence ID" value="HAE1360256.1"/>
    <property type="molecule type" value="Genomic_DNA"/>
</dbReference>
<feature type="transmembrane region" description="Helical" evidence="1">
    <location>
        <begin position="12"/>
        <end position="36"/>
    </location>
</feature>
<keyword evidence="1" id="KW-1133">Transmembrane helix</keyword>
<feature type="transmembrane region" description="Helical" evidence="1">
    <location>
        <begin position="48"/>
        <end position="65"/>
    </location>
</feature>
<sequence>MKKNSTDNLNSFRYMGYFLLAVILLPLLSMLVYISFNTNWMTNNPKSYLLGYILFASFCLIRLFILRGSYKYANDLILAISAGWIGTSYLVTGQKIFDELPSLELLKDDPLLFYAISFKFILVCSSLISKIVITLIEFIRAWRKEEEGFNGITAWDRIKLIFKKPSPKKQAKR</sequence>
<reference evidence="2" key="2">
    <citation type="submission" date="2019-10" db="EMBL/GenBank/DDBJ databases">
        <authorList>
            <consortium name="NCBI Pathogen Detection Project"/>
        </authorList>
    </citation>
    <scope>NUCLEOTIDE SEQUENCE</scope>
    <source>
        <strain evidence="2">Salmonella enterica</strain>
    </source>
</reference>